<feature type="transmembrane region" description="Helical" evidence="1">
    <location>
        <begin position="6"/>
        <end position="24"/>
    </location>
</feature>
<keyword evidence="1" id="KW-1133">Transmembrane helix</keyword>
<protein>
    <submittedName>
        <fullName evidence="2">YtxH domain-containing protein</fullName>
    </submittedName>
</protein>
<dbReference type="InterPro" id="IPR052928">
    <property type="entry name" value="Desiccation-related_membrane"/>
</dbReference>
<proteinExistence type="predicted"/>
<evidence type="ECO:0000313" key="3">
    <source>
        <dbReference type="Proteomes" id="UP001597506"/>
    </source>
</evidence>
<dbReference type="InterPro" id="IPR024623">
    <property type="entry name" value="YtxH"/>
</dbReference>
<keyword evidence="1" id="KW-0472">Membrane</keyword>
<keyword evidence="1" id="KW-0812">Transmembrane</keyword>
<accession>A0ABW5RRX2</accession>
<reference evidence="3" key="1">
    <citation type="journal article" date="2019" name="Int. J. Syst. Evol. Microbiol.">
        <title>The Global Catalogue of Microorganisms (GCM) 10K type strain sequencing project: providing services to taxonomists for standard genome sequencing and annotation.</title>
        <authorList>
            <consortium name="The Broad Institute Genomics Platform"/>
            <consortium name="The Broad Institute Genome Sequencing Center for Infectious Disease"/>
            <person name="Wu L."/>
            <person name="Ma J."/>
        </authorList>
    </citation>
    <scope>NUCLEOTIDE SEQUENCE [LARGE SCALE GENOMIC DNA]</scope>
    <source>
        <strain evidence="3">KCTC 3913</strain>
    </source>
</reference>
<dbReference type="Proteomes" id="UP001597506">
    <property type="component" value="Unassembled WGS sequence"/>
</dbReference>
<evidence type="ECO:0000313" key="2">
    <source>
        <dbReference type="EMBL" id="MFD2681040.1"/>
    </source>
</evidence>
<dbReference type="EMBL" id="JBHUMF010000023">
    <property type="protein sequence ID" value="MFD2681040.1"/>
    <property type="molecule type" value="Genomic_DNA"/>
</dbReference>
<sequence length="119" mass="13529">MKAKSLFYGIVAGSIIGSVSILLTTPSSGKEIRTELKNTKDEWSLMLNELKYNLRKLINSIQFLSKEGKDAAKELTTDLKSSIEQWKQSTEPNNNNLQNEITNIQKTIEELEEKLNKNQ</sequence>
<keyword evidence="3" id="KW-1185">Reference proteome</keyword>
<evidence type="ECO:0000256" key="1">
    <source>
        <dbReference type="SAM" id="Phobius"/>
    </source>
</evidence>
<dbReference type="RefSeq" id="WP_377934909.1">
    <property type="nucleotide sequence ID" value="NZ_JBHUMF010000023.1"/>
</dbReference>
<comment type="caution">
    <text evidence="2">The sequence shown here is derived from an EMBL/GenBank/DDBJ whole genome shotgun (WGS) entry which is preliminary data.</text>
</comment>
<dbReference type="Pfam" id="PF12732">
    <property type="entry name" value="YtxH"/>
    <property type="match status" value="1"/>
</dbReference>
<organism evidence="2 3">
    <name type="scientific">Bacillus seohaeanensis</name>
    <dbReference type="NCBI Taxonomy" id="284580"/>
    <lineage>
        <taxon>Bacteria</taxon>
        <taxon>Bacillati</taxon>
        <taxon>Bacillota</taxon>
        <taxon>Bacilli</taxon>
        <taxon>Bacillales</taxon>
        <taxon>Bacillaceae</taxon>
        <taxon>Bacillus</taxon>
    </lineage>
</organism>
<dbReference type="PANTHER" id="PTHR35792">
    <property type="entry name" value="GENERAL STRESS PROTEIN"/>
    <property type="match status" value="1"/>
</dbReference>
<name>A0ABW5RRX2_9BACI</name>
<dbReference type="PANTHER" id="PTHR35792:SF3">
    <property type="entry name" value="IG HYPOTHETICAL 17707"/>
    <property type="match status" value="1"/>
</dbReference>
<gene>
    <name evidence="2" type="ORF">ACFSUL_09815</name>
</gene>